<feature type="transmembrane region" description="Helical" evidence="1">
    <location>
        <begin position="299"/>
        <end position="325"/>
    </location>
</feature>
<protein>
    <submittedName>
        <fullName evidence="2">Uncharacterized protein</fullName>
    </submittedName>
</protein>
<feature type="transmembrane region" description="Helical" evidence="1">
    <location>
        <begin position="203"/>
        <end position="227"/>
    </location>
</feature>
<feature type="transmembrane region" description="Helical" evidence="1">
    <location>
        <begin position="497"/>
        <end position="514"/>
    </location>
</feature>
<name>A0A7W5FL80_9BACL</name>
<feature type="transmembrane region" description="Helical" evidence="1">
    <location>
        <begin position="257"/>
        <end position="279"/>
    </location>
</feature>
<feature type="transmembrane region" description="Helical" evidence="1">
    <location>
        <begin position="440"/>
        <end position="465"/>
    </location>
</feature>
<sequence>MSMQLGATDRETRFAHLIEAIMNKNMLPEDRHEIAALLESMGWNDGRAQEAFGVADIFELAAEIWETIKRRVVTTAFAVNEQTGVAATTMQLVKSFLRGVIFALPMALSVISMLTLRFSLWSYQNLSVELATCIAIGTIASFIVVGGYTQAIARRGFFYISQSYYNMARKVTFQFIRFGYVTAGVCGLLLLVANVVFNLFPMAMFLYIILYFFFLTSIWLSVTVMYILRRELTFTGLIVIGIGIVYVLFQVAGWDIIFSQLVAILVVSVAGMGLVLYYFNQAEKKEEKGIAPKLTRLPIAVYAIMPYFIYGFLYFTFLFVDRVMAWSANESYMPYFIWFRGEYELGLDFALLSLMIPLGVCEVMVNKMMLEVEASYKRYWGFEAGLMNERFQQIYVRMLVIVTAVSAASAALIFYLMLIFDRMYLASRGEHLIASNTTMFVFVIGLLSYVILAIGLMNSVTLFAISQPELINKAIVRALLVNMVTGFLLSRWIGYEWAVFGVLAGSVVFTLLSYRSMRQVLGKLDYYLYVMS</sequence>
<evidence type="ECO:0000313" key="2">
    <source>
        <dbReference type="EMBL" id="MBB3108749.1"/>
    </source>
</evidence>
<feature type="transmembrane region" description="Helical" evidence="1">
    <location>
        <begin position="175"/>
        <end position="197"/>
    </location>
</feature>
<feature type="transmembrane region" description="Helical" evidence="1">
    <location>
        <begin position="126"/>
        <end position="148"/>
    </location>
</feature>
<dbReference type="AlphaFoldDB" id="A0A7W5FL80"/>
<feature type="transmembrane region" description="Helical" evidence="1">
    <location>
        <begin position="394"/>
        <end position="420"/>
    </location>
</feature>
<evidence type="ECO:0000313" key="3">
    <source>
        <dbReference type="Proteomes" id="UP000570361"/>
    </source>
</evidence>
<evidence type="ECO:0000256" key="1">
    <source>
        <dbReference type="SAM" id="Phobius"/>
    </source>
</evidence>
<feature type="transmembrane region" description="Helical" evidence="1">
    <location>
        <begin position="234"/>
        <end position="251"/>
    </location>
</feature>
<keyword evidence="3" id="KW-1185">Reference proteome</keyword>
<gene>
    <name evidence="2" type="ORF">FHS18_000777</name>
</gene>
<keyword evidence="1" id="KW-0812">Transmembrane</keyword>
<feature type="transmembrane region" description="Helical" evidence="1">
    <location>
        <begin position="474"/>
        <end position="491"/>
    </location>
</feature>
<dbReference type="RefSeq" id="WP_183597112.1">
    <property type="nucleotide sequence ID" value="NZ_JACHXK010000001.1"/>
</dbReference>
<proteinExistence type="predicted"/>
<feature type="transmembrane region" description="Helical" evidence="1">
    <location>
        <begin position="100"/>
        <end position="120"/>
    </location>
</feature>
<reference evidence="2 3" key="1">
    <citation type="submission" date="2020-08" db="EMBL/GenBank/DDBJ databases">
        <title>Genomic Encyclopedia of Type Strains, Phase III (KMG-III): the genomes of soil and plant-associated and newly described type strains.</title>
        <authorList>
            <person name="Whitman W."/>
        </authorList>
    </citation>
    <scope>NUCLEOTIDE SEQUENCE [LARGE SCALE GENOMIC DNA]</scope>
    <source>
        <strain evidence="2 3">CECT 5862</strain>
    </source>
</reference>
<feature type="transmembrane region" description="Helical" evidence="1">
    <location>
        <begin position="345"/>
        <end position="365"/>
    </location>
</feature>
<dbReference type="EMBL" id="JACHXK010000001">
    <property type="protein sequence ID" value="MBB3108749.1"/>
    <property type="molecule type" value="Genomic_DNA"/>
</dbReference>
<accession>A0A7W5FL80</accession>
<keyword evidence="1" id="KW-1133">Transmembrane helix</keyword>
<dbReference type="Proteomes" id="UP000570361">
    <property type="component" value="Unassembled WGS sequence"/>
</dbReference>
<comment type="caution">
    <text evidence="2">The sequence shown here is derived from an EMBL/GenBank/DDBJ whole genome shotgun (WGS) entry which is preliminary data.</text>
</comment>
<keyword evidence="1" id="KW-0472">Membrane</keyword>
<organism evidence="2 3">
    <name type="scientific">Paenibacillus phyllosphaerae</name>
    <dbReference type="NCBI Taxonomy" id="274593"/>
    <lineage>
        <taxon>Bacteria</taxon>
        <taxon>Bacillati</taxon>
        <taxon>Bacillota</taxon>
        <taxon>Bacilli</taxon>
        <taxon>Bacillales</taxon>
        <taxon>Paenibacillaceae</taxon>
        <taxon>Paenibacillus</taxon>
    </lineage>
</organism>